<dbReference type="EMBL" id="SJPK01000009">
    <property type="protein sequence ID" value="TWT64879.1"/>
    <property type="molecule type" value="Genomic_DNA"/>
</dbReference>
<dbReference type="AlphaFoldDB" id="A0A5C5XQI8"/>
<accession>A0A5C5XQI8</accession>
<name>A0A5C5XQI8_9BACT</name>
<evidence type="ECO:0000256" key="1">
    <source>
        <dbReference type="SAM" id="SignalP"/>
    </source>
</evidence>
<protein>
    <recommendedName>
        <fullName evidence="4">Porin</fullName>
    </recommendedName>
</protein>
<feature type="chain" id="PRO_5022658842" description="Porin" evidence="1">
    <location>
        <begin position="24"/>
        <end position="455"/>
    </location>
</feature>
<organism evidence="2 3">
    <name type="scientific">Allorhodopirellula solitaria</name>
    <dbReference type="NCBI Taxonomy" id="2527987"/>
    <lineage>
        <taxon>Bacteria</taxon>
        <taxon>Pseudomonadati</taxon>
        <taxon>Planctomycetota</taxon>
        <taxon>Planctomycetia</taxon>
        <taxon>Pirellulales</taxon>
        <taxon>Pirellulaceae</taxon>
        <taxon>Allorhodopirellula</taxon>
    </lineage>
</organism>
<dbReference type="Proteomes" id="UP000318053">
    <property type="component" value="Unassembled WGS sequence"/>
</dbReference>
<evidence type="ECO:0000313" key="3">
    <source>
        <dbReference type="Proteomes" id="UP000318053"/>
    </source>
</evidence>
<feature type="signal peptide" evidence="1">
    <location>
        <begin position="1"/>
        <end position="23"/>
    </location>
</feature>
<dbReference type="OrthoDB" id="9775763at2"/>
<dbReference type="Pfam" id="PF07642">
    <property type="entry name" value="BBP2"/>
    <property type="match status" value="1"/>
</dbReference>
<sequence precursor="true">MKLRKLAIIAAVACGIPAGHARAEQPTDIQPVSHAAQCDCGQPVCGCESVEPAYQLGDFALAGCDDPACDGGCDSACDSAACYGGSFCGDSELDDPWTLFGEHDGWVAGGWTNIGYHTSNNAGAGILGTGGAPANFNNYADRVQLQQQWLYAEKVTDGTDGLSFGGRIDYVYGTDGPDTQAFGVANNSYDNSWDNGGAYGHALPQVYGEVAYGNTTVKVGHFFTIEGYEVVAATGNFFYSREFTFYNAEPFTHTGVLATHTMNDDKTTLYGGWVTGWDSGFEDNGDAFLGGIGHQFTDNFSLLYTTCMGRFNDDVASPNFGERGTDHCFIATTQLTDKLMNMIQFDYLDTNDAADALVRRAYGLNVDFIYQVNDRLALGSRTEYFNWATPQVRAANPGLNNADLFNQTIGINYNLTANVKIRPEVRWIVDYDRTGVNEDFARNKAIFGMDAIFTF</sequence>
<evidence type="ECO:0000313" key="2">
    <source>
        <dbReference type="EMBL" id="TWT64879.1"/>
    </source>
</evidence>
<dbReference type="RefSeq" id="WP_146392569.1">
    <property type="nucleotide sequence ID" value="NZ_SJPK01000009.1"/>
</dbReference>
<comment type="caution">
    <text evidence="2">The sequence shown here is derived from an EMBL/GenBank/DDBJ whole genome shotgun (WGS) entry which is preliminary data.</text>
</comment>
<dbReference type="InterPro" id="IPR011486">
    <property type="entry name" value="BBP2"/>
</dbReference>
<keyword evidence="1" id="KW-0732">Signal</keyword>
<evidence type="ECO:0008006" key="4">
    <source>
        <dbReference type="Google" id="ProtNLM"/>
    </source>
</evidence>
<keyword evidence="3" id="KW-1185">Reference proteome</keyword>
<gene>
    <name evidence="2" type="ORF">CA85_36640</name>
</gene>
<reference evidence="2 3" key="1">
    <citation type="submission" date="2019-02" db="EMBL/GenBank/DDBJ databases">
        <title>Deep-cultivation of Planctomycetes and their phenomic and genomic characterization uncovers novel biology.</title>
        <authorList>
            <person name="Wiegand S."/>
            <person name="Jogler M."/>
            <person name="Boedeker C."/>
            <person name="Pinto D."/>
            <person name="Vollmers J."/>
            <person name="Rivas-Marin E."/>
            <person name="Kohn T."/>
            <person name="Peeters S.H."/>
            <person name="Heuer A."/>
            <person name="Rast P."/>
            <person name="Oberbeckmann S."/>
            <person name="Bunk B."/>
            <person name="Jeske O."/>
            <person name="Meyerdierks A."/>
            <person name="Storesund J.E."/>
            <person name="Kallscheuer N."/>
            <person name="Luecker S."/>
            <person name="Lage O.M."/>
            <person name="Pohl T."/>
            <person name="Merkel B.J."/>
            <person name="Hornburger P."/>
            <person name="Mueller R.-W."/>
            <person name="Bruemmer F."/>
            <person name="Labrenz M."/>
            <person name="Spormann A.M."/>
            <person name="Op Den Camp H."/>
            <person name="Overmann J."/>
            <person name="Amann R."/>
            <person name="Jetten M.S.M."/>
            <person name="Mascher T."/>
            <person name="Medema M.H."/>
            <person name="Devos D.P."/>
            <person name="Kaster A.-K."/>
            <person name="Ovreas L."/>
            <person name="Rohde M."/>
            <person name="Galperin M.Y."/>
            <person name="Jogler C."/>
        </authorList>
    </citation>
    <scope>NUCLEOTIDE SEQUENCE [LARGE SCALE GENOMIC DNA]</scope>
    <source>
        <strain evidence="2 3">CA85</strain>
    </source>
</reference>
<proteinExistence type="predicted"/>